<dbReference type="OrthoDB" id="888083at2"/>
<protein>
    <submittedName>
        <fullName evidence="1">Uncharacterized protein</fullName>
    </submittedName>
</protein>
<dbReference type="AlphaFoldDB" id="A0A5B7ZYJ6"/>
<evidence type="ECO:0000313" key="1">
    <source>
        <dbReference type="EMBL" id="QDA60264.1"/>
    </source>
</evidence>
<accession>A0A5B7ZYJ6</accession>
<proteinExistence type="predicted"/>
<keyword evidence="2" id="KW-1185">Reference proteome</keyword>
<name>A0A5B7ZYJ6_9BACT</name>
<dbReference type="RefSeq" id="WP_139515442.1">
    <property type="nucleotide sequence ID" value="NZ_CP040896.1"/>
</dbReference>
<dbReference type="EMBL" id="CP040896">
    <property type="protein sequence ID" value="QDA60264.1"/>
    <property type="molecule type" value="Genomic_DNA"/>
</dbReference>
<gene>
    <name evidence="1" type="ORF">FHG12_09125</name>
</gene>
<evidence type="ECO:0000313" key="2">
    <source>
        <dbReference type="Proteomes" id="UP000305398"/>
    </source>
</evidence>
<dbReference type="Proteomes" id="UP000305398">
    <property type="component" value="Chromosome"/>
</dbReference>
<dbReference type="KEGG" id="hyj:FHG12_09125"/>
<sequence>MSTYSERLSRRQNSAEIFDNAMYNRYGEIAYDCTTWESLAIREYSNFLANPATPDPNIEHSTALLYNPLDLIDRIEGVPYKSLKSPKPLPFSPKFLYRFCEILNGRAIDLIPTLEALFDKTDEVDSDYVSGLISDVEHTIAENPKALQFVDGYGKINVFVYDFFNHTAKFTDRQKWVLVNMEAQNKGINGSPLFDSVRLRQGLATIRSWLSRRDETTITKSQYVPEALPSPTVAQPKPSEKPSYSSFYEAVEGKLNFEQLNLLLSNQYLAMYDSVKKELMPAAQPGDWASLYWALKLRGLLPRGLSAEKGAKLLKSTFGACVSKTRITDIGREDVDQINSIATHGSAVARIYDLLGEPTMQSVQTSSTDRQAGRAGSF</sequence>
<reference evidence="1 2" key="1">
    <citation type="submission" date="2019-06" db="EMBL/GenBank/DDBJ databases">
        <authorList>
            <person name="Srinivasan S."/>
        </authorList>
    </citation>
    <scope>NUCLEOTIDE SEQUENCE [LARGE SCALE GENOMIC DNA]</scope>
    <source>
        <strain evidence="1 2">17J68-5</strain>
    </source>
</reference>
<organism evidence="1 2">
    <name type="scientific">Hymenobacter jejuensis</name>
    <dbReference type="NCBI Taxonomy" id="2502781"/>
    <lineage>
        <taxon>Bacteria</taxon>
        <taxon>Pseudomonadati</taxon>
        <taxon>Bacteroidota</taxon>
        <taxon>Cytophagia</taxon>
        <taxon>Cytophagales</taxon>
        <taxon>Hymenobacteraceae</taxon>
        <taxon>Hymenobacter</taxon>
    </lineage>
</organism>